<dbReference type="AlphaFoldDB" id="A0A423WPJ6"/>
<proteinExistence type="predicted"/>
<gene>
    <name evidence="2" type="ORF">VSDG_00644</name>
</gene>
<dbReference type="Proteomes" id="UP000284375">
    <property type="component" value="Unassembled WGS sequence"/>
</dbReference>
<evidence type="ECO:0000313" key="3">
    <source>
        <dbReference type="Proteomes" id="UP000284375"/>
    </source>
</evidence>
<feature type="compositionally biased region" description="Low complexity" evidence="1">
    <location>
        <begin position="37"/>
        <end position="49"/>
    </location>
</feature>
<dbReference type="Gene3D" id="3.30.710.10">
    <property type="entry name" value="Potassium Channel Kv1.1, Chain A"/>
    <property type="match status" value="1"/>
</dbReference>
<accession>A0A423WPJ6</accession>
<name>A0A423WPJ6_CYTCH</name>
<organism evidence="2 3">
    <name type="scientific">Cytospora chrysosperma</name>
    <name type="common">Cytospora canker fungus</name>
    <name type="synonym">Sphaeria chrysosperma</name>
    <dbReference type="NCBI Taxonomy" id="252740"/>
    <lineage>
        <taxon>Eukaryota</taxon>
        <taxon>Fungi</taxon>
        <taxon>Dikarya</taxon>
        <taxon>Ascomycota</taxon>
        <taxon>Pezizomycotina</taxon>
        <taxon>Sordariomycetes</taxon>
        <taxon>Sordariomycetidae</taxon>
        <taxon>Diaporthales</taxon>
        <taxon>Cytosporaceae</taxon>
        <taxon>Cytospora</taxon>
    </lineage>
</organism>
<dbReference type="InterPro" id="IPR011333">
    <property type="entry name" value="SKP1/BTB/POZ_sf"/>
</dbReference>
<reference evidence="2 3" key="1">
    <citation type="submission" date="2015-09" db="EMBL/GenBank/DDBJ databases">
        <title>Host preference determinants of Valsa canker pathogens revealed by comparative genomics.</title>
        <authorList>
            <person name="Yin Z."/>
            <person name="Huang L."/>
        </authorList>
    </citation>
    <scope>NUCLEOTIDE SEQUENCE [LARGE SCALE GENOMIC DNA]</scope>
    <source>
        <strain evidence="2 3">YSFL</strain>
    </source>
</reference>
<protein>
    <recommendedName>
        <fullName evidence="4">BTB domain-containing protein</fullName>
    </recommendedName>
</protein>
<keyword evidence="3" id="KW-1185">Reference proteome</keyword>
<feature type="region of interest" description="Disordered" evidence="1">
    <location>
        <begin position="37"/>
        <end position="56"/>
    </location>
</feature>
<evidence type="ECO:0008006" key="4">
    <source>
        <dbReference type="Google" id="ProtNLM"/>
    </source>
</evidence>
<sequence>MADFNYNQQTAVADSDTDSVMSLANCAPGFGKNGFSSPVSVQSSESAHSGNGSDMNDETILKVSEVIEDEEEKPIAFFDKNGNLCNENTPSTDFKDWNEYLSFSIQGPQLKVRTAVRNDNGDVVSYHKTPYPKKLLCDFGEYFCGMYRVQMIESITGVVDFDDVDYKDFNRLMCVIMAGGPGAKPNLGPSYHTMCIYMEVYILADRFLMPMIKSWATAAMEDYMRSNVLWASGYQQQVVDTNNVEAERAHQEMLMDFNDYWVRVEYLSDDNRPVQQARVVQYLLNYCPRALMHNMLPKMHSRLVREICTALLAV</sequence>
<evidence type="ECO:0000313" key="2">
    <source>
        <dbReference type="EMBL" id="ROW05388.1"/>
    </source>
</evidence>
<dbReference type="EMBL" id="LJZO01000001">
    <property type="protein sequence ID" value="ROW05388.1"/>
    <property type="molecule type" value="Genomic_DNA"/>
</dbReference>
<evidence type="ECO:0000256" key="1">
    <source>
        <dbReference type="SAM" id="MobiDB-lite"/>
    </source>
</evidence>
<dbReference type="OrthoDB" id="5220268at2759"/>
<comment type="caution">
    <text evidence="2">The sequence shown here is derived from an EMBL/GenBank/DDBJ whole genome shotgun (WGS) entry which is preliminary data.</text>
</comment>